<dbReference type="OrthoDB" id="5870487at2759"/>
<dbReference type="InterPro" id="IPR052717">
    <property type="entry name" value="Vacuolar_transposase_reg"/>
</dbReference>
<dbReference type="GO" id="GO:0046983">
    <property type="term" value="F:protein dimerization activity"/>
    <property type="evidence" value="ECO:0007669"/>
    <property type="project" value="InterPro"/>
</dbReference>
<sequence length="212" mass="23557">MATALGETTSIPENFCVTRWAGAYILMKSYVENTTVIKNNTDMSHLAPTSGELELGNACIEILKDAYNAIPTVRRINEDIYKTNVVSSSSSSINTTYPSNVTKQHRKTAMEKFMTPTVTSPGSSSLQAEISAYQQLLVSSRPDDSSDPLLFWKEHHISYPILSKISQELLSVPISSVATERLFRLNSKSFKHLNEDELDSDFLSSDGEDYGF</sequence>
<evidence type="ECO:0000313" key="2">
    <source>
        <dbReference type="EMBL" id="EGT57036.1"/>
    </source>
</evidence>
<dbReference type="InterPro" id="IPR012337">
    <property type="entry name" value="RNaseH-like_sf"/>
</dbReference>
<dbReference type="PANTHER" id="PTHR46169:SF29">
    <property type="entry name" value="DNA REPLICATION-RELATED ELEMENT FACTOR, ISOFORM A"/>
    <property type="match status" value="1"/>
</dbReference>
<dbReference type="InterPro" id="IPR008906">
    <property type="entry name" value="HATC_C_dom"/>
</dbReference>
<dbReference type="HOGENOM" id="CLU_1300658_0_0_1"/>
<dbReference type="Pfam" id="PF05699">
    <property type="entry name" value="Dimer_Tnp_hAT"/>
    <property type="match status" value="1"/>
</dbReference>
<dbReference type="EMBL" id="GL379858">
    <property type="protein sequence ID" value="EGT57036.1"/>
    <property type="molecule type" value="Genomic_DNA"/>
</dbReference>
<name>G0NBI0_CAEBE</name>
<reference evidence="3" key="1">
    <citation type="submission" date="2011-07" db="EMBL/GenBank/DDBJ databases">
        <authorList>
            <consortium name="Caenorhabditis brenneri Sequencing and Analysis Consortium"/>
            <person name="Wilson R.K."/>
        </authorList>
    </citation>
    <scope>NUCLEOTIDE SEQUENCE [LARGE SCALE GENOMIC DNA]</scope>
    <source>
        <strain evidence="3">PB2801</strain>
    </source>
</reference>
<evidence type="ECO:0000313" key="3">
    <source>
        <dbReference type="Proteomes" id="UP000008068"/>
    </source>
</evidence>
<keyword evidence="3" id="KW-1185">Reference proteome</keyword>
<dbReference type="GO" id="GO:0005634">
    <property type="term" value="C:nucleus"/>
    <property type="evidence" value="ECO:0007669"/>
    <property type="project" value="TreeGrafter"/>
</dbReference>
<gene>
    <name evidence="2" type="ORF">CAEBREN_02166</name>
</gene>
<proteinExistence type="predicted"/>
<dbReference type="Proteomes" id="UP000008068">
    <property type="component" value="Unassembled WGS sequence"/>
</dbReference>
<dbReference type="STRING" id="135651.G0NBI0"/>
<dbReference type="PANTHER" id="PTHR46169">
    <property type="entry name" value="DNA REPLICATION-RELATED ELEMENT FACTOR, ISOFORM A"/>
    <property type="match status" value="1"/>
</dbReference>
<dbReference type="GO" id="GO:0006357">
    <property type="term" value="P:regulation of transcription by RNA polymerase II"/>
    <property type="evidence" value="ECO:0007669"/>
    <property type="project" value="TreeGrafter"/>
</dbReference>
<protein>
    <recommendedName>
        <fullName evidence="1">HAT C-terminal dimerisation domain-containing protein</fullName>
    </recommendedName>
</protein>
<organism evidence="3">
    <name type="scientific">Caenorhabditis brenneri</name>
    <name type="common">Nematode worm</name>
    <dbReference type="NCBI Taxonomy" id="135651"/>
    <lineage>
        <taxon>Eukaryota</taxon>
        <taxon>Metazoa</taxon>
        <taxon>Ecdysozoa</taxon>
        <taxon>Nematoda</taxon>
        <taxon>Chromadorea</taxon>
        <taxon>Rhabditida</taxon>
        <taxon>Rhabditina</taxon>
        <taxon>Rhabditomorpha</taxon>
        <taxon>Rhabditoidea</taxon>
        <taxon>Rhabditidae</taxon>
        <taxon>Peloderinae</taxon>
        <taxon>Caenorhabditis</taxon>
    </lineage>
</organism>
<feature type="domain" description="HAT C-terminal dimerisation" evidence="1">
    <location>
        <begin position="144"/>
        <end position="189"/>
    </location>
</feature>
<accession>G0NBI0</accession>
<dbReference type="AlphaFoldDB" id="G0NBI0"/>
<evidence type="ECO:0000259" key="1">
    <source>
        <dbReference type="Pfam" id="PF05699"/>
    </source>
</evidence>
<dbReference type="InParanoid" id="G0NBI0"/>
<dbReference type="SUPFAM" id="SSF53098">
    <property type="entry name" value="Ribonuclease H-like"/>
    <property type="match status" value="1"/>
</dbReference>